<dbReference type="InterPro" id="IPR007895">
    <property type="entry name" value="MASE1"/>
</dbReference>
<evidence type="ECO:0000313" key="9">
    <source>
        <dbReference type="Proteomes" id="UP000295367"/>
    </source>
</evidence>
<protein>
    <submittedName>
        <fullName evidence="8">MASE1 protein</fullName>
    </submittedName>
</protein>
<keyword evidence="9" id="KW-1185">Reference proteome</keyword>
<evidence type="ECO:0000256" key="3">
    <source>
        <dbReference type="ARBA" id="ARBA00022692"/>
    </source>
</evidence>
<evidence type="ECO:0000256" key="1">
    <source>
        <dbReference type="ARBA" id="ARBA00004651"/>
    </source>
</evidence>
<evidence type="ECO:0000256" key="5">
    <source>
        <dbReference type="ARBA" id="ARBA00023136"/>
    </source>
</evidence>
<feature type="transmembrane region" description="Helical" evidence="6">
    <location>
        <begin position="47"/>
        <end position="68"/>
    </location>
</feature>
<keyword evidence="5 6" id="KW-0472">Membrane</keyword>
<dbReference type="RefSeq" id="WP_132920955.1">
    <property type="nucleotide sequence ID" value="NZ_SMCO01000022.1"/>
</dbReference>
<evidence type="ECO:0000256" key="6">
    <source>
        <dbReference type="SAM" id="Phobius"/>
    </source>
</evidence>
<organism evidence="8 9">
    <name type="scientific">Sulfurirhabdus autotrophica</name>
    <dbReference type="NCBI Taxonomy" id="1706046"/>
    <lineage>
        <taxon>Bacteria</taxon>
        <taxon>Pseudomonadati</taxon>
        <taxon>Pseudomonadota</taxon>
        <taxon>Betaproteobacteria</taxon>
        <taxon>Nitrosomonadales</taxon>
        <taxon>Sulfuricellaceae</taxon>
        <taxon>Sulfurirhabdus</taxon>
    </lineage>
</organism>
<keyword evidence="3 6" id="KW-0812">Transmembrane</keyword>
<evidence type="ECO:0000313" key="8">
    <source>
        <dbReference type="EMBL" id="TCV82361.1"/>
    </source>
</evidence>
<accession>A0A4R3XUG0</accession>
<evidence type="ECO:0000259" key="7">
    <source>
        <dbReference type="Pfam" id="PF05231"/>
    </source>
</evidence>
<evidence type="ECO:0000256" key="4">
    <source>
        <dbReference type="ARBA" id="ARBA00022989"/>
    </source>
</evidence>
<name>A0A4R3XUG0_9PROT</name>
<reference evidence="8 9" key="1">
    <citation type="submission" date="2019-03" db="EMBL/GenBank/DDBJ databases">
        <title>Genomic Encyclopedia of Type Strains, Phase IV (KMG-IV): sequencing the most valuable type-strain genomes for metagenomic binning, comparative biology and taxonomic classification.</title>
        <authorList>
            <person name="Goeker M."/>
        </authorList>
    </citation>
    <scope>NUCLEOTIDE SEQUENCE [LARGE SCALE GENOMIC DNA]</scope>
    <source>
        <strain evidence="8 9">DSM 100309</strain>
    </source>
</reference>
<feature type="transmembrane region" description="Helical" evidence="6">
    <location>
        <begin position="88"/>
        <end position="114"/>
    </location>
</feature>
<dbReference type="OrthoDB" id="4137374at2"/>
<keyword evidence="4 6" id="KW-1133">Transmembrane helix</keyword>
<keyword evidence="2" id="KW-1003">Cell membrane</keyword>
<feature type="transmembrane region" description="Helical" evidence="6">
    <location>
        <begin position="20"/>
        <end position="40"/>
    </location>
</feature>
<dbReference type="AlphaFoldDB" id="A0A4R3XUG0"/>
<feature type="domain" description="MASE1" evidence="7">
    <location>
        <begin position="24"/>
        <end position="137"/>
    </location>
</feature>
<dbReference type="GO" id="GO:0005886">
    <property type="term" value="C:plasma membrane"/>
    <property type="evidence" value="ECO:0007669"/>
    <property type="project" value="UniProtKB-SubCell"/>
</dbReference>
<dbReference type="Proteomes" id="UP000295367">
    <property type="component" value="Unassembled WGS sequence"/>
</dbReference>
<dbReference type="EMBL" id="SMCO01000022">
    <property type="protein sequence ID" value="TCV82361.1"/>
    <property type="molecule type" value="Genomic_DNA"/>
</dbReference>
<gene>
    <name evidence="8" type="ORF">EDC63_12253</name>
</gene>
<evidence type="ECO:0000256" key="2">
    <source>
        <dbReference type="ARBA" id="ARBA00022475"/>
    </source>
</evidence>
<comment type="subcellular location">
    <subcellularLocation>
        <location evidence="1">Cell membrane</location>
        <topology evidence="1">Multi-pass membrane protein</topology>
    </subcellularLocation>
</comment>
<proteinExistence type="predicted"/>
<sequence>MTTENGHLISPLLSPQRLAMIFGLALMYFLAGRLGLLLAIPPGYATAIFPPAGFALAALLLYGNRIWPGVLLGSFALNLSMAPHFQNVFSHTGLVALSIAIGATMQGLFGAALIRRFVGFPTPLAEEWEIFKFFMLGGPVSLWSLSKSV</sequence>
<comment type="caution">
    <text evidence="8">The sequence shown here is derived from an EMBL/GenBank/DDBJ whole genome shotgun (WGS) entry which is preliminary data.</text>
</comment>
<dbReference type="Pfam" id="PF05231">
    <property type="entry name" value="MASE1"/>
    <property type="match status" value="1"/>
</dbReference>